<name>A0A9X1YJN6_9BURK</name>
<dbReference type="Pfam" id="PF01594">
    <property type="entry name" value="AI-2E_transport"/>
    <property type="match status" value="1"/>
</dbReference>
<evidence type="ECO:0000313" key="7">
    <source>
        <dbReference type="EMBL" id="MCK9686110.1"/>
    </source>
</evidence>
<comment type="subcellular location">
    <subcellularLocation>
        <location evidence="1">Membrane</location>
        <topology evidence="1">Multi-pass membrane protein</topology>
    </subcellularLocation>
</comment>
<feature type="transmembrane region" description="Helical" evidence="6">
    <location>
        <begin position="256"/>
        <end position="278"/>
    </location>
</feature>
<sequence>MSPSTREQTIRLSSYLLAAVALVGVLELHLLVPLLVGLLVYQLVVSITPLAQRWFNTKLAKMLVVILFASVVIAAIAGAVFGLVSFFRSDIENLPHLLAKVSDILDRVRAGIPPFMAAYLPDDIADLQQKALDWLRAHVAELQMMGAHTLVTVAETIIAIVIGVVLSLREVDPHATPGPLARALTARAEHFAHAFRNVALSQLSISLLNTSFTAIYLVIGLHLFGVHLPLTKTMIAITFIVGLLPIVGNLTSNTIVVIVSLAHSPAVAVASLVFLIVIHKLEYFLGARIVGTRIKSQIWELLIAMMVMEALFGIPGLVAAPIYYAYLKSELLDAKLI</sequence>
<reference evidence="7" key="1">
    <citation type="submission" date="2021-11" db="EMBL/GenBank/DDBJ databases">
        <title>BS-T2-15 a new species belonging to the Comamonadaceae family isolated from the soil of a French oak forest.</title>
        <authorList>
            <person name="Mieszkin S."/>
            <person name="Alain K."/>
        </authorList>
    </citation>
    <scope>NUCLEOTIDE SEQUENCE</scope>
    <source>
        <strain evidence="7">BS-T2-15</strain>
    </source>
</reference>
<dbReference type="GO" id="GO:0016020">
    <property type="term" value="C:membrane"/>
    <property type="evidence" value="ECO:0007669"/>
    <property type="project" value="UniProtKB-SubCell"/>
</dbReference>
<protein>
    <submittedName>
        <fullName evidence="7">AI-2E family transporter</fullName>
    </submittedName>
</protein>
<keyword evidence="5 6" id="KW-0472">Membrane</keyword>
<dbReference type="AlphaFoldDB" id="A0A9X1YJN6"/>
<dbReference type="InterPro" id="IPR002549">
    <property type="entry name" value="AI-2E-like"/>
</dbReference>
<feature type="transmembrane region" description="Helical" evidence="6">
    <location>
        <begin position="63"/>
        <end position="87"/>
    </location>
</feature>
<evidence type="ECO:0000256" key="2">
    <source>
        <dbReference type="ARBA" id="ARBA00009773"/>
    </source>
</evidence>
<keyword evidence="3 6" id="KW-0812">Transmembrane</keyword>
<feature type="transmembrane region" description="Helical" evidence="6">
    <location>
        <begin position="145"/>
        <end position="168"/>
    </location>
</feature>
<evidence type="ECO:0000256" key="6">
    <source>
        <dbReference type="SAM" id="Phobius"/>
    </source>
</evidence>
<organism evidence="7 8">
    <name type="scientific">Scleromatobacter humisilvae</name>
    <dbReference type="NCBI Taxonomy" id="2897159"/>
    <lineage>
        <taxon>Bacteria</taxon>
        <taxon>Pseudomonadati</taxon>
        <taxon>Pseudomonadota</taxon>
        <taxon>Betaproteobacteria</taxon>
        <taxon>Burkholderiales</taxon>
        <taxon>Sphaerotilaceae</taxon>
        <taxon>Scleromatobacter</taxon>
    </lineage>
</organism>
<comment type="similarity">
    <text evidence="2">Belongs to the autoinducer-2 exporter (AI-2E) (TC 2.A.86) family.</text>
</comment>
<dbReference type="RefSeq" id="WP_275682141.1">
    <property type="nucleotide sequence ID" value="NZ_JAJLJH010000002.1"/>
</dbReference>
<gene>
    <name evidence="7" type="ORF">LPC04_10375</name>
</gene>
<feature type="transmembrane region" description="Helical" evidence="6">
    <location>
        <begin position="299"/>
        <end position="326"/>
    </location>
</feature>
<comment type="caution">
    <text evidence="7">The sequence shown here is derived from an EMBL/GenBank/DDBJ whole genome shotgun (WGS) entry which is preliminary data.</text>
</comment>
<evidence type="ECO:0000256" key="1">
    <source>
        <dbReference type="ARBA" id="ARBA00004141"/>
    </source>
</evidence>
<dbReference type="Proteomes" id="UP001139353">
    <property type="component" value="Unassembled WGS sequence"/>
</dbReference>
<keyword evidence="4 6" id="KW-1133">Transmembrane helix</keyword>
<proteinExistence type="inferred from homology"/>
<evidence type="ECO:0000313" key="8">
    <source>
        <dbReference type="Proteomes" id="UP001139353"/>
    </source>
</evidence>
<evidence type="ECO:0000256" key="4">
    <source>
        <dbReference type="ARBA" id="ARBA00022989"/>
    </source>
</evidence>
<dbReference type="EMBL" id="JAJLJH010000002">
    <property type="protein sequence ID" value="MCK9686110.1"/>
    <property type="molecule type" value="Genomic_DNA"/>
</dbReference>
<keyword evidence="8" id="KW-1185">Reference proteome</keyword>
<evidence type="ECO:0000256" key="3">
    <source>
        <dbReference type="ARBA" id="ARBA00022692"/>
    </source>
</evidence>
<evidence type="ECO:0000256" key="5">
    <source>
        <dbReference type="ARBA" id="ARBA00023136"/>
    </source>
</evidence>
<feature type="transmembrane region" description="Helical" evidence="6">
    <location>
        <begin position="233"/>
        <end position="250"/>
    </location>
</feature>
<accession>A0A9X1YJN6</accession>
<feature type="transmembrane region" description="Helical" evidence="6">
    <location>
        <begin position="12"/>
        <end position="43"/>
    </location>
</feature>
<feature type="transmembrane region" description="Helical" evidence="6">
    <location>
        <begin position="205"/>
        <end position="226"/>
    </location>
</feature>